<dbReference type="SUPFAM" id="SSF56672">
    <property type="entry name" value="DNA/RNA polymerases"/>
    <property type="match status" value="1"/>
</dbReference>
<dbReference type="RefSeq" id="XP_006815778.1">
    <property type="nucleotide sequence ID" value="XM_006815715.1"/>
</dbReference>
<reference evidence="2" key="1">
    <citation type="submission" date="2025-08" db="UniProtKB">
        <authorList>
            <consortium name="RefSeq"/>
        </authorList>
    </citation>
    <scope>IDENTIFICATION</scope>
    <source>
        <tissue evidence="2">Testes</tissue>
    </source>
</reference>
<sequence>MFHQVKVPEDDMNCLRFYWWPDDDLSRNPEVYRMAVHLFGAKSSPSCSNTALRRTAIDNNEMFKSDVVNTVLKNFYVDDCLKSYETEADVISMVQDLIEICRRGGFNLTKWVSNSHAVLESVPNEARAKNVKQLDLSRDHLSTQHWKDEPDALGFQINIQDKPPTRRDILSVVSSVFDPIGLAAPFILPGKILLQELCHHGIGWDDEISKKDLQKWHGWEVDLPQLKKISVPRCFKPVDFGKVVSCQVHNFSDASERGYGMVSYLRLVNR</sequence>
<dbReference type="PANTHER" id="PTHR47331">
    <property type="entry name" value="PHD-TYPE DOMAIN-CONTAINING PROTEIN"/>
    <property type="match status" value="1"/>
</dbReference>
<dbReference type="InterPro" id="IPR008042">
    <property type="entry name" value="Retrotrans_Pao"/>
</dbReference>
<dbReference type="InterPro" id="IPR043502">
    <property type="entry name" value="DNA/RNA_pol_sf"/>
</dbReference>
<evidence type="ECO:0000313" key="1">
    <source>
        <dbReference type="Proteomes" id="UP000694865"/>
    </source>
</evidence>
<accession>A0ABM0M6Y7</accession>
<dbReference type="Proteomes" id="UP000694865">
    <property type="component" value="Unplaced"/>
</dbReference>
<evidence type="ECO:0000313" key="2">
    <source>
        <dbReference type="RefSeq" id="XP_006815778.1"/>
    </source>
</evidence>
<dbReference type="Pfam" id="PF05380">
    <property type="entry name" value="Peptidase_A17"/>
    <property type="match status" value="1"/>
</dbReference>
<name>A0ABM0M6Y7_SACKO</name>
<keyword evidence="1" id="KW-1185">Reference proteome</keyword>
<organism evidence="1 2">
    <name type="scientific">Saccoglossus kowalevskii</name>
    <name type="common">Acorn worm</name>
    <dbReference type="NCBI Taxonomy" id="10224"/>
    <lineage>
        <taxon>Eukaryota</taxon>
        <taxon>Metazoa</taxon>
        <taxon>Hemichordata</taxon>
        <taxon>Enteropneusta</taxon>
        <taxon>Harrimaniidae</taxon>
        <taxon>Saccoglossus</taxon>
    </lineage>
</organism>
<dbReference type="PANTHER" id="PTHR47331:SF1">
    <property type="entry name" value="GAG-LIKE PROTEIN"/>
    <property type="match status" value="1"/>
</dbReference>
<gene>
    <name evidence="2" type="primary">LOC100370012</name>
</gene>
<protein>
    <submittedName>
        <fullName evidence="2">Uncharacterized protein LOC100370012</fullName>
    </submittedName>
</protein>
<proteinExistence type="predicted"/>
<dbReference type="GeneID" id="100370012"/>